<proteinExistence type="predicted"/>
<dbReference type="Gene3D" id="3.20.20.120">
    <property type="entry name" value="Enolase-like C-terminal domain"/>
    <property type="match status" value="1"/>
</dbReference>
<gene>
    <name evidence="2" type="ORF">CA85_09600</name>
</gene>
<evidence type="ECO:0000313" key="2">
    <source>
        <dbReference type="EMBL" id="TWT74074.1"/>
    </source>
</evidence>
<dbReference type="OrthoDB" id="243720at2"/>
<dbReference type="AlphaFoldDB" id="A0A5C5YG16"/>
<reference evidence="2 3" key="1">
    <citation type="submission" date="2019-02" db="EMBL/GenBank/DDBJ databases">
        <title>Deep-cultivation of Planctomycetes and their phenomic and genomic characterization uncovers novel biology.</title>
        <authorList>
            <person name="Wiegand S."/>
            <person name="Jogler M."/>
            <person name="Boedeker C."/>
            <person name="Pinto D."/>
            <person name="Vollmers J."/>
            <person name="Rivas-Marin E."/>
            <person name="Kohn T."/>
            <person name="Peeters S.H."/>
            <person name="Heuer A."/>
            <person name="Rast P."/>
            <person name="Oberbeckmann S."/>
            <person name="Bunk B."/>
            <person name="Jeske O."/>
            <person name="Meyerdierks A."/>
            <person name="Storesund J.E."/>
            <person name="Kallscheuer N."/>
            <person name="Luecker S."/>
            <person name="Lage O.M."/>
            <person name="Pohl T."/>
            <person name="Merkel B.J."/>
            <person name="Hornburger P."/>
            <person name="Mueller R.-W."/>
            <person name="Bruemmer F."/>
            <person name="Labrenz M."/>
            <person name="Spormann A.M."/>
            <person name="Op Den Camp H."/>
            <person name="Overmann J."/>
            <person name="Amann R."/>
            <person name="Jetten M.S.M."/>
            <person name="Mascher T."/>
            <person name="Medema M.H."/>
            <person name="Devos D.P."/>
            <person name="Kaster A.-K."/>
            <person name="Ovreas L."/>
            <person name="Rohde M."/>
            <person name="Galperin M.Y."/>
            <person name="Jogler C."/>
        </authorList>
    </citation>
    <scope>NUCLEOTIDE SEQUENCE [LARGE SCALE GENOMIC DNA]</scope>
    <source>
        <strain evidence="2 3">CA85</strain>
    </source>
</reference>
<feature type="domain" description="Enolase C-terminal" evidence="1">
    <location>
        <begin position="227"/>
        <end position="457"/>
    </location>
</feature>
<evidence type="ECO:0000313" key="3">
    <source>
        <dbReference type="Proteomes" id="UP000318053"/>
    </source>
</evidence>
<keyword evidence="3" id="KW-1185">Reference proteome</keyword>
<name>A0A5C5YG16_9BACT</name>
<dbReference type="SUPFAM" id="SSF51604">
    <property type="entry name" value="Enolase C-terminal domain-like"/>
    <property type="match status" value="1"/>
</dbReference>
<dbReference type="Pfam" id="PF13378">
    <property type="entry name" value="MR_MLE_C"/>
    <property type="match status" value="1"/>
</dbReference>
<accession>A0A5C5YG16</accession>
<dbReference type="InterPro" id="IPR036849">
    <property type="entry name" value="Enolase-like_C_sf"/>
</dbReference>
<dbReference type="Proteomes" id="UP000318053">
    <property type="component" value="Unassembled WGS sequence"/>
</dbReference>
<organism evidence="2 3">
    <name type="scientific">Allorhodopirellula solitaria</name>
    <dbReference type="NCBI Taxonomy" id="2527987"/>
    <lineage>
        <taxon>Bacteria</taxon>
        <taxon>Pseudomonadati</taxon>
        <taxon>Planctomycetota</taxon>
        <taxon>Planctomycetia</taxon>
        <taxon>Pirellulales</taxon>
        <taxon>Pirellulaceae</taxon>
        <taxon>Allorhodopirellula</taxon>
    </lineage>
</organism>
<dbReference type="EMBL" id="SJPK01000002">
    <property type="protein sequence ID" value="TWT74074.1"/>
    <property type="molecule type" value="Genomic_DNA"/>
</dbReference>
<dbReference type="InterPro" id="IPR029065">
    <property type="entry name" value="Enolase_C-like"/>
</dbReference>
<sequence length="459" mass="49734">MQGRVTPSTAVIGISFQLETESYRYRTPMKFGGRVVNDATVLNATCHATLANGQRGVGLGSMTMGVAWAWPDASLDDAMKLSVVLDLAASLAAACESLDVSGHPVEICLELAAQRPRIAADVAQKHSLSAPIPELAVLLAGSVIEASLVDAQGKATSRSAYDLLSPEHLPSDLGKLLGEQAYDGLTLDQFVSSAPVATLPLYHLVGALDPLTLEEVATPVDDGLPETLDQWIERNELTHLKLKLAGDDADWDLQRIIRVDEVACQTKRRGRSTGEPYFYSLDFNERCPDEDYVLDLLTELQKRCPLGYERVQYIEQPTARDLTRPDAVTMHRVCKLKPVVIDESLTDLNSLRMAVEQGYSGIALKACKGHAEALLLGAVAQHEKLFLCVQDLTCVGASFLHSASLAAHIPAVAAVESNGRQYCPEGNAAWMPRYRELFEIRGGEIPTAMLNGPGLGFDK</sequence>
<comment type="caution">
    <text evidence="2">The sequence shown here is derived from an EMBL/GenBank/DDBJ whole genome shotgun (WGS) entry which is preliminary data.</text>
</comment>
<evidence type="ECO:0000259" key="1">
    <source>
        <dbReference type="Pfam" id="PF13378"/>
    </source>
</evidence>
<protein>
    <recommendedName>
        <fullName evidence="1">Enolase C-terminal domain-containing protein</fullName>
    </recommendedName>
</protein>